<dbReference type="EMBL" id="CM044701">
    <property type="protein sequence ID" value="KAI5681094.1"/>
    <property type="molecule type" value="Genomic_DNA"/>
</dbReference>
<reference evidence="2" key="1">
    <citation type="journal article" date="2023" name="Nat. Plants">
        <title>Single-cell RNA sequencing provides a high-resolution roadmap for understanding the multicellular compartmentation of specialized metabolism.</title>
        <authorList>
            <person name="Sun S."/>
            <person name="Shen X."/>
            <person name="Li Y."/>
            <person name="Li Y."/>
            <person name="Wang S."/>
            <person name="Li R."/>
            <person name="Zhang H."/>
            <person name="Shen G."/>
            <person name="Guo B."/>
            <person name="Wei J."/>
            <person name="Xu J."/>
            <person name="St-Pierre B."/>
            <person name="Chen S."/>
            <person name="Sun C."/>
        </authorList>
    </citation>
    <scope>NUCLEOTIDE SEQUENCE [LARGE SCALE GENOMIC DNA]</scope>
</reference>
<comment type="caution">
    <text evidence="1">The sequence shown here is derived from an EMBL/GenBank/DDBJ whole genome shotgun (WGS) entry which is preliminary data.</text>
</comment>
<organism evidence="1 2">
    <name type="scientific">Catharanthus roseus</name>
    <name type="common">Madagascar periwinkle</name>
    <name type="synonym">Vinca rosea</name>
    <dbReference type="NCBI Taxonomy" id="4058"/>
    <lineage>
        <taxon>Eukaryota</taxon>
        <taxon>Viridiplantae</taxon>
        <taxon>Streptophyta</taxon>
        <taxon>Embryophyta</taxon>
        <taxon>Tracheophyta</taxon>
        <taxon>Spermatophyta</taxon>
        <taxon>Magnoliopsida</taxon>
        <taxon>eudicotyledons</taxon>
        <taxon>Gunneridae</taxon>
        <taxon>Pentapetalae</taxon>
        <taxon>asterids</taxon>
        <taxon>lamiids</taxon>
        <taxon>Gentianales</taxon>
        <taxon>Apocynaceae</taxon>
        <taxon>Rauvolfioideae</taxon>
        <taxon>Vinceae</taxon>
        <taxon>Catharanthinae</taxon>
        <taxon>Catharanthus</taxon>
    </lineage>
</organism>
<gene>
    <name evidence="1" type="ORF">M9H77_02321</name>
</gene>
<dbReference type="Proteomes" id="UP001060085">
    <property type="component" value="Linkage Group LG01"/>
</dbReference>
<accession>A0ACC0C814</accession>
<proteinExistence type="predicted"/>
<name>A0ACC0C814_CATRO</name>
<evidence type="ECO:0000313" key="1">
    <source>
        <dbReference type="EMBL" id="KAI5681094.1"/>
    </source>
</evidence>
<keyword evidence="2" id="KW-1185">Reference proteome</keyword>
<protein>
    <submittedName>
        <fullName evidence="1">Uncharacterized protein</fullName>
    </submittedName>
</protein>
<sequence length="135" mass="15257">MEKRDFPLRVSELGGFRPRDRNCSIRDKLVLYDPEPERILWSARRALQFRTAGTSAIAPVVHVEEEPKALPFNNPLFESTRPMSAQLIAMNNYTWEGQRATQMTAGVHNIDPISAMEARLISVIEQKIGNLAGTH</sequence>
<evidence type="ECO:0000313" key="2">
    <source>
        <dbReference type="Proteomes" id="UP001060085"/>
    </source>
</evidence>